<dbReference type="EMBL" id="KZ308173">
    <property type="protein sequence ID" value="KAG8223770.1"/>
    <property type="molecule type" value="Genomic_DNA"/>
</dbReference>
<comment type="caution">
    <text evidence="1">The sequence shown here is derived from an EMBL/GenBank/DDBJ whole genome shotgun (WGS) entry which is preliminary data.</text>
</comment>
<sequence length="188" mass="21821">MTRWGCQCLRDVFCHVYGQFIKKRAKKYSTETSTKIGEAYKVHFGIPVYDQDKPWALNFSCKHCKHLWKFCRTVQRGKDSHSLELFKEYSRNPLTTQATATSAWWILLNIGLPRMFLLSHIQAFLHPSPLPPYCLEFSVSTPLERAQLSLKDSSKLESKVDVVDPVKHFRGGNEEKTHTSLTKKTWKT</sequence>
<gene>
    <name evidence="1" type="ORF">J437_LFUL001490</name>
</gene>
<dbReference type="AlphaFoldDB" id="A0A8K0JXR9"/>
<accession>A0A8K0JXR9</accession>
<proteinExistence type="predicted"/>
<reference evidence="1" key="2">
    <citation type="submission" date="2017-10" db="EMBL/GenBank/DDBJ databases">
        <title>Ladona fulva Genome sequencing and assembly.</title>
        <authorList>
            <person name="Murali S."/>
            <person name="Richards S."/>
            <person name="Bandaranaike D."/>
            <person name="Bellair M."/>
            <person name="Blankenburg K."/>
            <person name="Chao H."/>
            <person name="Dinh H."/>
            <person name="Doddapaneni H."/>
            <person name="Dugan-Rocha S."/>
            <person name="Elkadiri S."/>
            <person name="Gnanaolivu R."/>
            <person name="Hernandez B."/>
            <person name="Skinner E."/>
            <person name="Javaid M."/>
            <person name="Lee S."/>
            <person name="Li M."/>
            <person name="Ming W."/>
            <person name="Munidasa M."/>
            <person name="Muniz J."/>
            <person name="Nguyen L."/>
            <person name="Hughes D."/>
            <person name="Osuji N."/>
            <person name="Pu L.-L."/>
            <person name="Puazo M."/>
            <person name="Qu C."/>
            <person name="Quiroz J."/>
            <person name="Raj R."/>
            <person name="Weissenberger G."/>
            <person name="Xin Y."/>
            <person name="Zou X."/>
            <person name="Han Y."/>
            <person name="Worley K."/>
            <person name="Muzny D."/>
            <person name="Gibbs R."/>
        </authorList>
    </citation>
    <scope>NUCLEOTIDE SEQUENCE</scope>
    <source>
        <strain evidence="1">Sampled in the wild</strain>
    </source>
</reference>
<evidence type="ECO:0000313" key="2">
    <source>
        <dbReference type="Proteomes" id="UP000792457"/>
    </source>
</evidence>
<reference evidence="1" key="1">
    <citation type="submission" date="2013-04" db="EMBL/GenBank/DDBJ databases">
        <authorList>
            <person name="Qu J."/>
            <person name="Murali S.C."/>
            <person name="Bandaranaike D."/>
            <person name="Bellair M."/>
            <person name="Blankenburg K."/>
            <person name="Chao H."/>
            <person name="Dinh H."/>
            <person name="Doddapaneni H."/>
            <person name="Downs B."/>
            <person name="Dugan-Rocha S."/>
            <person name="Elkadiri S."/>
            <person name="Gnanaolivu R.D."/>
            <person name="Hernandez B."/>
            <person name="Javaid M."/>
            <person name="Jayaseelan J.C."/>
            <person name="Lee S."/>
            <person name="Li M."/>
            <person name="Ming W."/>
            <person name="Munidasa M."/>
            <person name="Muniz J."/>
            <person name="Nguyen L."/>
            <person name="Ongeri F."/>
            <person name="Osuji N."/>
            <person name="Pu L.-L."/>
            <person name="Puazo M."/>
            <person name="Qu C."/>
            <person name="Quiroz J."/>
            <person name="Raj R."/>
            <person name="Weissenberger G."/>
            <person name="Xin Y."/>
            <person name="Zou X."/>
            <person name="Han Y."/>
            <person name="Richards S."/>
            <person name="Worley K."/>
            <person name="Muzny D."/>
            <person name="Gibbs R."/>
        </authorList>
    </citation>
    <scope>NUCLEOTIDE SEQUENCE</scope>
    <source>
        <strain evidence="1">Sampled in the wild</strain>
    </source>
</reference>
<organism evidence="1 2">
    <name type="scientific">Ladona fulva</name>
    <name type="common">Scarce chaser dragonfly</name>
    <name type="synonym">Libellula fulva</name>
    <dbReference type="NCBI Taxonomy" id="123851"/>
    <lineage>
        <taxon>Eukaryota</taxon>
        <taxon>Metazoa</taxon>
        <taxon>Ecdysozoa</taxon>
        <taxon>Arthropoda</taxon>
        <taxon>Hexapoda</taxon>
        <taxon>Insecta</taxon>
        <taxon>Pterygota</taxon>
        <taxon>Palaeoptera</taxon>
        <taxon>Odonata</taxon>
        <taxon>Epiprocta</taxon>
        <taxon>Anisoptera</taxon>
        <taxon>Libelluloidea</taxon>
        <taxon>Libellulidae</taxon>
        <taxon>Ladona</taxon>
    </lineage>
</organism>
<dbReference type="OrthoDB" id="6365933at2759"/>
<keyword evidence="2" id="KW-1185">Reference proteome</keyword>
<dbReference type="Proteomes" id="UP000792457">
    <property type="component" value="Unassembled WGS sequence"/>
</dbReference>
<evidence type="ECO:0000313" key="1">
    <source>
        <dbReference type="EMBL" id="KAG8223770.1"/>
    </source>
</evidence>
<protein>
    <submittedName>
        <fullName evidence="1">Uncharacterized protein</fullName>
    </submittedName>
</protein>
<name>A0A8K0JXR9_LADFU</name>